<sequence>MPPKSTKALEKAILALFDGLFDIHTSLELRYETLVAVVTNIQHQLAFFPPAPVLPSPAFAISTSIPPLPPSSLLPTSPKPPKLHLPPFDGEALSWFKWMFTNQQLSTWDAFLRSLELRFDPSSYANPQAALFKLWQRGSVFDFRLSLNVFAIGLTKVLESKTLDARPVRHAAPLAFPRAPERRAQGLYFNCDEKFGPGHHCKAKQFLLVMAEDSELPEPPESATIDPLPPPPPQFLTLDCPEEGLHFQLSSVAAVGLALLAHCAYGGRIHEHIVTVFG</sequence>
<reference evidence="1" key="2">
    <citation type="journal article" date="2024" name="Plant">
        <title>Genomic evolution and insights into agronomic trait innovations of Sesamum species.</title>
        <authorList>
            <person name="Miao H."/>
            <person name="Wang L."/>
            <person name="Qu L."/>
            <person name="Liu H."/>
            <person name="Sun Y."/>
            <person name="Le M."/>
            <person name="Wang Q."/>
            <person name="Wei S."/>
            <person name="Zheng Y."/>
            <person name="Lin W."/>
            <person name="Duan Y."/>
            <person name="Cao H."/>
            <person name="Xiong S."/>
            <person name="Wang X."/>
            <person name="Wei L."/>
            <person name="Li C."/>
            <person name="Ma Q."/>
            <person name="Ju M."/>
            <person name="Zhao R."/>
            <person name="Li G."/>
            <person name="Mu C."/>
            <person name="Tian Q."/>
            <person name="Mei H."/>
            <person name="Zhang T."/>
            <person name="Gao T."/>
            <person name="Zhang H."/>
        </authorList>
    </citation>
    <scope>NUCLEOTIDE SEQUENCE</scope>
    <source>
        <strain evidence="1">G02</strain>
    </source>
</reference>
<evidence type="ECO:0000313" key="1">
    <source>
        <dbReference type="EMBL" id="KAL0297637.1"/>
    </source>
</evidence>
<gene>
    <name evidence="1" type="ORF">Sradi_6815800</name>
</gene>
<evidence type="ECO:0008006" key="2">
    <source>
        <dbReference type="Google" id="ProtNLM"/>
    </source>
</evidence>
<dbReference type="EMBL" id="JACGWJ010000032">
    <property type="protein sequence ID" value="KAL0297637.1"/>
    <property type="molecule type" value="Genomic_DNA"/>
</dbReference>
<dbReference type="AlphaFoldDB" id="A0AAW2JUQ1"/>
<comment type="caution">
    <text evidence="1">The sequence shown here is derived from an EMBL/GenBank/DDBJ whole genome shotgun (WGS) entry which is preliminary data.</text>
</comment>
<organism evidence="1">
    <name type="scientific">Sesamum radiatum</name>
    <name type="common">Black benniseed</name>
    <dbReference type="NCBI Taxonomy" id="300843"/>
    <lineage>
        <taxon>Eukaryota</taxon>
        <taxon>Viridiplantae</taxon>
        <taxon>Streptophyta</taxon>
        <taxon>Embryophyta</taxon>
        <taxon>Tracheophyta</taxon>
        <taxon>Spermatophyta</taxon>
        <taxon>Magnoliopsida</taxon>
        <taxon>eudicotyledons</taxon>
        <taxon>Gunneridae</taxon>
        <taxon>Pentapetalae</taxon>
        <taxon>asterids</taxon>
        <taxon>lamiids</taxon>
        <taxon>Lamiales</taxon>
        <taxon>Pedaliaceae</taxon>
        <taxon>Sesamum</taxon>
    </lineage>
</organism>
<name>A0AAW2JUQ1_SESRA</name>
<protein>
    <recommendedName>
        <fullName evidence="2">Retrotransposon gag domain-containing protein</fullName>
    </recommendedName>
</protein>
<proteinExistence type="predicted"/>
<reference evidence="1" key="1">
    <citation type="submission" date="2020-06" db="EMBL/GenBank/DDBJ databases">
        <authorList>
            <person name="Li T."/>
            <person name="Hu X."/>
            <person name="Zhang T."/>
            <person name="Song X."/>
            <person name="Zhang H."/>
            <person name="Dai N."/>
            <person name="Sheng W."/>
            <person name="Hou X."/>
            <person name="Wei L."/>
        </authorList>
    </citation>
    <scope>NUCLEOTIDE SEQUENCE</scope>
    <source>
        <strain evidence="1">G02</strain>
        <tissue evidence="1">Leaf</tissue>
    </source>
</reference>
<accession>A0AAW2JUQ1</accession>